<dbReference type="InterPro" id="IPR039425">
    <property type="entry name" value="RNA_pol_sigma-70-like"/>
</dbReference>
<reference evidence="8 9" key="1">
    <citation type="journal article" date="2010" name="Stand. Genomic Sci.">
        <title>Complete genome sequence of Spirosoma linguale type strain (1).</title>
        <authorList>
            <person name="Lail K."/>
            <person name="Sikorski J."/>
            <person name="Saunders E."/>
            <person name="Lapidus A."/>
            <person name="Glavina Del Rio T."/>
            <person name="Copeland A."/>
            <person name="Tice H."/>
            <person name="Cheng J.-F."/>
            <person name="Lucas S."/>
            <person name="Nolan M."/>
            <person name="Bruce D."/>
            <person name="Goodwin L."/>
            <person name="Pitluck S."/>
            <person name="Ivanova N."/>
            <person name="Mavromatis K."/>
            <person name="Ovchinnikova G."/>
            <person name="Pati A."/>
            <person name="Chen A."/>
            <person name="Palaniappan K."/>
            <person name="Land M."/>
            <person name="Hauser L."/>
            <person name="Chang Y.-J."/>
            <person name="Jeffries C.D."/>
            <person name="Chain P."/>
            <person name="Brettin T."/>
            <person name="Detter J.C."/>
            <person name="Schuetze A."/>
            <person name="Rohde M."/>
            <person name="Tindall B.J."/>
            <person name="Goeker M."/>
            <person name="Bristow J."/>
            <person name="Eisen J.A."/>
            <person name="Markowitz V."/>
            <person name="Hugenholtz P."/>
            <person name="Kyrpides N.C."/>
            <person name="Klenk H.-P."/>
            <person name="Chen F."/>
        </authorList>
    </citation>
    <scope>NUCLEOTIDE SEQUENCE [LARGE SCALE GENOMIC DNA]</scope>
    <source>
        <strain evidence="9">ATCC 33905 / DSM 74 / LMG 10896 / Claus 1</strain>
    </source>
</reference>
<dbReference type="KEGG" id="sli:Slin_6123"/>
<sequence>MAPLSDQALITLYLTTNDKQFFAQLYTRHRYRVYQVCLCFCEDPYEADDFTQEIFIRLTHKINRFSGTARFTTWLTRVTTNYCIDQLRDRQHQQALFQRYTNELERLNHGSAEAEETALQLMQRVLHQLSASERELLAIKYADNVTLKSIAHKHKLSLSAVKMRIKRARERARLLYRQLHAQAEHSL</sequence>
<evidence type="ECO:0000256" key="1">
    <source>
        <dbReference type="ARBA" id="ARBA00010641"/>
    </source>
</evidence>
<dbReference type="AlphaFoldDB" id="D2QTF2"/>
<name>D2QTF2_SPILD</name>
<keyword evidence="3" id="KW-0731">Sigma factor</keyword>
<evidence type="ECO:0000256" key="4">
    <source>
        <dbReference type="ARBA" id="ARBA00023125"/>
    </source>
</evidence>
<dbReference type="eggNOG" id="COG1595">
    <property type="taxonomic scope" value="Bacteria"/>
</dbReference>
<dbReference type="Gene3D" id="1.10.1740.10">
    <property type="match status" value="1"/>
</dbReference>
<feature type="domain" description="RNA polymerase sigma-70 region 4" evidence="7">
    <location>
        <begin position="125"/>
        <end position="171"/>
    </location>
</feature>
<keyword evidence="5" id="KW-0804">Transcription</keyword>
<evidence type="ECO:0000256" key="2">
    <source>
        <dbReference type="ARBA" id="ARBA00023015"/>
    </source>
</evidence>
<keyword evidence="9" id="KW-1185">Reference proteome</keyword>
<dbReference type="EMBL" id="CP001769">
    <property type="protein sequence ID" value="ADB42084.1"/>
    <property type="molecule type" value="Genomic_DNA"/>
</dbReference>
<feature type="domain" description="RNA polymerase sigma-70 region 2" evidence="6">
    <location>
        <begin position="25"/>
        <end position="91"/>
    </location>
</feature>
<organism evidence="8 9">
    <name type="scientific">Spirosoma linguale (strain ATCC 33905 / DSM 74 / LMG 10896 / Claus 1)</name>
    <dbReference type="NCBI Taxonomy" id="504472"/>
    <lineage>
        <taxon>Bacteria</taxon>
        <taxon>Pseudomonadati</taxon>
        <taxon>Bacteroidota</taxon>
        <taxon>Cytophagia</taxon>
        <taxon>Cytophagales</taxon>
        <taxon>Cytophagaceae</taxon>
        <taxon>Spirosoma</taxon>
    </lineage>
</organism>
<evidence type="ECO:0000313" key="8">
    <source>
        <dbReference type="EMBL" id="ADB42084.1"/>
    </source>
</evidence>
<evidence type="ECO:0000256" key="3">
    <source>
        <dbReference type="ARBA" id="ARBA00023082"/>
    </source>
</evidence>
<dbReference type="Gene3D" id="1.10.10.10">
    <property type="entry name" value="Winged helix-like DNA-binding domain superfamily/Winged helix DNA-binding domain"/>
    <property type="match status" value="1"/>
</dbReference>
<evidence type="ECO:0000259" key="6">
    <source>
        <dbReference type="Pfam" id="PF04542"/>
    </source>
</evidence>
<evidence type="ECO:0000259" key="7">
    <source>
        <dbReference type="Pfam" id="PF04545"/>
    </source>
</evidence>
<evidence type="ECO:0000256" key="5">
    <source>
        <dbReference type="ARBA" id="ARBA00023163"/>
    </source>
</evidence>
<dbReference type="InterPro" id="IPR007627">
    <property type="entry name" value="RNA_pol_sigma70_r2"/>
</dbReference>
<dbReference type="InterPro" id="IPR013325">
    <property type="entry name" value="RNA_pol_sigma_r2"/>
</dbReference>
<dbReference type="PANTHER" id="PTHR43133:SF8">
    <property type="entry name" value="RNA POLYMERASE SIGMA FACTOR HI_1459-RELATED"/>
    <property type="match status" value="1"/>
</dbReference>
<comment type="similarity">
    <text evidence="1">Belongs to the sigma-70 factor family. ECF subfamily.</text>
</comment>
<proteinExistence type="inferred from homology"/>
<dbReference type="InterPro" id="IPR013324">
    <property type="entry name" value="RNA_pol_sigma_r3/r4-like"/>
</dbReference>
<gene>
    <name evidence="8" type="ordered locus">Slin_6123</name>
</gene>
<dbReference type="SUPFAM" id="SSF88659">
    <property type="entry name" value="Sigma3 and sigma4 domains of RNA polymerase sigma factors"/>
    <property type="match status" value="1"/>
</dbReference>
<evidence type="ECO:0000313" key="9">
    <source>
        <dbReference type="Proteomes" id="UP000002028"/>
    </source>
</evidence>
<dbReference type="HOGENOM" id="CLU_047691_3_0_10"/>
<dbReference type="Pfam" id="PF04542">
    <property type="entry name" value="Sigma70_r2"/>
    <property type="match status" value="1"/>
</dbReference>
<dbReference type="InterPro" id="IPR007630">
    <property type="entry name" value="RNA_pol_sigma70_r4"/>
</dbReference>
<dbReference type="NCBIfam" id="TIGR02937">
    <property type="entry name" value="sigma70-ECF"/>
    <property type="match status" value="1"/>
</dbReference>
<dbReference type="GO" id="GO:0016987">
    <property type="term" value="F:sigma factor activity"/>
    <property type="evidence" value="ECO:0007669"/>
    <property type="project" value="UniProtKB-KW"/>
</dbReference>
<dbReference type="Pfam" id="PF04545">
    <property type="entry name" value="Sigma70_r4"/>
    <property type="match status" value="1"/>
</dbReference>
<keyword evidence="2" id="KW-0805">Transcription regulation</keyword>
<dbReference type="InterPro" id="IPR014284">
    <property type="entry name" value="RNA_pol_sigma-70_dom"/>
</dbReference>
<dbReference type="InterPro" id="IPR036388">
    <property type="entry name" value="WH-like_DNA-bd_sf"/>
</dbReference>
<accession>D2QTF2</accession>
<dbReference type="GO" id="GO:0006352">
    <property type="term" value="P:DNA-templated transcription initiation"/>
    <property type="evidence" value="ECO:0007669"/>
    <property type="project" value="InterPro"/>
</dbReference>
<dbReference type="Proteomes" id="UP000002028">
    <property type="component" value="Chromosome"/>
</dbReference>
<dbReference type="SUPFAM" id="SSF88946">
    <property type="entry name" value="Sigma2 domain of RNA polymerase sigma factors"/>
    <property type="match status" value="1"/>
</dbReference>
<dbReference type="RefSeq" id="WP_012930572.1">
    <property type="nucleotide sequence ID" value="NC_013730.1"/>
</dbReference>
<protein>
    <submittedName>
        <fullName evidence="8">RNA polymerase, sigma-24 subunit, ECF subfamily</fullName>
    </submittedName>
</protein>
<dbReference type="STRING" id="504472.Slin_6123"/>
<keyword evidence="4" id="KW-0238">DNA-binding</keyword>
<dbReference type="GO" id="GO:0003677">
    <property type="term" value="F:DNA binding"/>
    <property type="evidence" value="ECO:0007669"/>
    <property type="project" value="UniProtKB-KW"/>
</dbReference>
<dbReference type="PANTHER" id="PTHR43133">
    <property type="entry name" value="RNA POLYMERASE ECF-TYPE SIGMA FACTO"/>
    <property type="match status" value="1"/>
</dbReference>